<dbReference type="Proteomes" id="UP000196320">
    <property type="component" value="Unassembled WGS sequence"/>
</dbReference>
<evidence type="ECO:0008006" key="3">
    <source>
        <dbReference type="Google" id="ProtNLM"/>
    </source>
</evidence>
<dbReference type="EMBL" id="FUKO01000003">
    <property type="protein sequence ID" value="SJN16743.1"/>
    <property type="molecule type" value="Genomic_DNA"/>
</dbReference>
<evidence type="ECO:0000313" key="2">
    <source>
        <dbReference type="Proteomes" id="UP000196320"/>
    </source>
</evidence>
<evidence type="ECO:0000313" key="1">
    <source>
        <dbReference type="EMBL" id="SJN16743.1"/>
    </source>
</evidence>
<gene>
    <name evidence="1" type="ORF">FM104_01070</name>
</gene>
<reference evidence="1 2" key="1">
    <citation type="submission" date="2017-02" db="EMBL/GenBank/DDBJ databases">
        <authorList>
            <person name="Peterson S.W."/>
        </authorList>
    </citation>
    <scope>NUCLEOTIDE SEQUENCE [LARGE SCALE GENOMIC DNA]</scope>
    <source>
        <strain evidence="1 2">B Mb 05.01</strain>
    </source>
</reference>
<name>A0A1R4IBS4_9MICO</name>
<protein>
    <recommendedName>
        <fullName evidence="3">Oxidoreductase</fullName>
    </recommendedName>
</protein>
<organism evidence="1 2">
    <name type="scientific">Microbacterium esteraromaticum</name>
    <dbReference type="NCBI Taxonomy" id="57043"/>
    <lineage>
        <taxon>Bacteria</taxon>
        <taxon>Bacillati</taxon>
        <taxon>Actinomycetota</taxon>
        <taxon>Actinomycetes</taxon>
        <taxon>Micrococcales</taxon>
        <taxon>Microbacteriaceae</taxon>
        <taxon>Microbacterium</taxon>
    </lineage>
</organism>
<sequence>MASSVTWPTRAAVVGFGSSGRVFHAPFFVTDPADSLDVIGTPLATDADMARPLLEAFRPDRFHADEELREGAVYAWAHVPRALPQGFCEGKS</sequence>
<dbReference type="AlphaFoldDB" id="A0A1R4IBS4"/>
<dbReference type="RefSeq" id="WP_087129610.1">
    <property type="nucleotide sequence ID" value="NZ_FUKO01000003.1"/>
</dbReference>
<proteinExistence type="predicted"/>
<accession>A0A1R4IBS4</accession>
<keyword evidence="2" id="KW-1185">Reference proteome</keyword>